<dbReference type="SUPFAM" id="SSF53474">
    <property type="entry name" value="alpha/beta-Hydrolases"/>
    <property type="match status" value="1"/>
</dbReference>
<reference evidence="1 2" key="1">
    <citation type="submission" date="2019-06" db="EMBL/GenBank/DDBJ databases">
        <title>Rhizobium sp. CL12 isolated from roots of soybean.</title>
        <authorList>
            <person name="Wang C."/>
        </authorList>
    </citation>
    <scope>NUCLEOTIDE SEQUENCE [LARGE SCALE GENOMIC DNA]</scope>
    <source>
        <strain evidence="1 2">CL12</strain>
    </source>
</reference>
<keyword evidence="2" id="KW-1185">Reference proteome</keyword>
<proteinExistence type="predicted"/>
<dbReference type="AlphaFoldDB" id="A0A504UUK6"/>
<dbReference type="PANTHER" id="PTHR33428">
    <property type="entry name" value="CHLOROPHYLLASE-2, CHLOROPLASTIC"/>
    <property type="match status" value="1"/>
</dbReference>
<dbReference type="Gene3D" id="3.40.50.1820">
    <property type="entry name" value="alpha/beta hydrolase"/>
    <property type="match status" value="1"/>
</dbReference>
<dbReference type="RefSeq" id="WP_140826768.1">
    <property type="nucleotide sequence ID" value="NZ_VFYP01000001.1"/>
</dbReference>
<sequence>MNDLVTKARAIPKPQPQATLTINPVTLPAPGRGRPLELRVTAPITGDPLPIILLSHGHGPSLYIPSKDGYGPLVDFYAAHGFVVIQPTHANAKVAGLGKDAPGYPFFWQSRLDDMTLILDNLATIEQAAPFLAGRLDQARIAAIGHSLGGQTVGMLLGAGLTDTADSAVTRIRRPEPRIRAGILLAAPGLGGDSLSDFARENYTTLNPDFSTLTTRTLVVAGDADDSPHLTTRGADWHVDPYRHAPGAQALLTLIGGKHGLGGIAGYDAKETDDEDPERLAVTQRLTLAYLRTALDIDEGSWPEAVTALEAHAPDVGRVDIKTA</sequence>
<accession>A0A504UUK6</accession>
<name>A0A504UUK6_9HYPH</name>
<dbReference type="EMBL" id="VFYP01000001">
    <property type="protein sequence ID" value="TPP10421.1"/>
    <property type="molecule type" value="Genomic_DNA"/>
</dbReference>
<organism evidence="1 2">
    <name type="scientific">Rhizobium glycinendophyticum</name>
    <dbReference type="NCBI Taxonomy" id="2589807"/>
    <lineage>
        <taxon>Bacteria</taxon>
        <taxon>Pseudomonadati</taxon>
        <taxon>Pseudomonadota</taxon>
        <taxon>Alphaproteobacteria</taxon>
        <taxon>Hyphomicrobiales</taxon>
        <taxon>Rhizobiaceae</taxon>
        <taxon>Rhizobium/Agrobacterium group</taxon>
        <taxon>Rhizobium</taxon>
    </lineage>
</organism>
<evidence type="ECO:0000313" key="1">
    <source>
        <dbReference type="EMBL" id="TPP10421.1"/>
    </source>
</evidence>
<gene>
    <name evidence="1" type="ORF">FJQ55_06105</name>
</gene>
<comment type="caution">
    <text evidence="1">The sequence shown here is derived from an EMBL/GenBank/DDBJ whole genome shotgun (WGS) entry which is preliminary data.</text>
</comment>
<dbReference type="Proteomes" id="UP000316429">
    <property type="component" value="Unassembled WGS sequence"/>
</dbReference>
<dbReference type="OrthoDB" id="339159at2"/>
<protein>
    <submittedName>
        <fullName evidence="1">Chlorophyllase</fullName>
    </submittedName>
</protein>
<dbReference type="PANTHER" id="PTHR33428:SF14">
    <property type="entry name" value="CARBOXYLESTERASE TYPE B DOMAIN-CONTAINING PROTEIN"/>
    <property type="match status" value="1"/>
</dbReference>
<evidence type="ECO:0000313" key="2">
    <source>
        <dbReference type="Proteomes" id="UP000316429"/>
    </source>
</evidence>
<dbReference type="InterPro" id="IPR029058">
    <property type="entry name" value="AB_hydrolase_fold"/>
</dbReference>